<name>A0A845QCQ8_9HYPH</name>
<keyword evidence="2 4" id="KW-0238">DNA-binding</keyword>
<dbReference type="InterPro" id="IPR001647">
    <property type="entry name" value="HTH_TetR"/>
</dbReference>
<reference evidence="7 8" key="1">
    <citation type="journal article" date="2016" name="Int. J. Syst. Evol. Microbiol.">
        <title>Pyruvatibacter mobilis gen. nov., sp. nov., a marine bacterium from the culture broth of Picochlorum sp. 122.</title>
        <authorList>
            <person name="Wang G."/>
            <person name="Tang M."/>
            <person name="Wu H."/>
            <person name="Dai S."/>
            <person name="Li T."/>
            <person name="Chen C."/>
            <person name="He H."/>
            <person name="Fan J."/>
            <person name="Xiang W."/>
            <person name="Li X."/>
        </authorList>
    </citation>
    <scope>NUCLEOTIDE SEQUENCE [LARGE SCALE GENOMIC DNA]</scope>
    <source>
        <strain evidence="7 8">GYP-11</strain>
    </source>
</reference>
<feature type="DNA-binding region" description="H-T-H motif" evidence="4">
    <location>
        <begin position="44"/>
        <end position="63"/>
    </location>
</feature>
<dbReference type="SUPFAM" id="SSF46689">
    <property type="entry name" value="Homeodomain-like"/>
    <property type="match status" value="1"/>
</dbReference>
<keyword evidence="1" id="KW-0805">Transcription regulation</keyword>
<dbReference type="Proteomes" id="UP000470384">
    <property type="component" value="Unassembled WGS sequence"/>
</dbReference>
<evidence type="ECO:0000256" key="1">
    <source>
        <dbReference type="ARBA" id="ARBA00023015"/>
    </source>
</evidence>
<dbReference type="GO" id="GO:0000976">
    <property type="term" value="F:transcription cis-regulatory region binding"/>
    <property type="evidence" value="ECO:0007669"/>
    <property type="project" value="TreeGrafter"/>
</dbReference>
<keyword evidence="3" id="KW-0804">Transcription</keyword>
<evidence type="ECO:0000256" key="3">
    <source>
        <dbReference type="ARBA" id="ARBA00023163"/>
    </source>
</evidence>
<proteinExistence type="predicted"/>
<dbReference type="PROSITE" id="PS01081">
    <property type="entry name" value="HTH_TETR_1"/>
    <property type="match status" value="1"/>
</dbReference>
<feature type="region of interest" description="Disordered" evidence="5">
    <location>
        <begin position="1"/>
        <end position="20"/>
    </location>
</feature>
<dbReference type="OrthoDB" id="9809265at2"/>
<evidence type="ECO:0000313" key="7">
    <source>
        <dbReference type="EMBL" id="NBG96088.1"/>
    </source>
</evidence>
<evidence type="ECO:0000313" key="8">
    <source>
        <dbReference type="Proteomes" id="UP000470384"/>
    </source>
</evidence>
<dbReference type="Gene3D" id="1.10.357.10">
    <property type="entry name" value="Tetracycline Repressor, domain 2"/>
    <property type="match status" value="1"/>
</dbReference>
<dbReference type="GeneID" id="300654799"/>
<evidence type="ECO:0000256" key="4">
    <source>
        <dbReference type="PROSITE-ProRule" id="PRU00335"/>
    </source>
</evidence>
<dbReference type="PROSITE" id="PS50977">
    <property type="entry name" value="HTH_TETR_2"/>
    <property type="match status" value="1"/>
</dbReference>
<evidence type="ECO:0000256" key="5">
    <source>
        <dbReference type="SAM" id="MobiDB-lite"/>
    </source>
</evidence>
<dbReference type="PRINTS" id="PR00455">
    <property type="entry name" value="HTHTETR"/>
</dbReference>
<organism evidence="7 8">
    <name type="scientific">Pyruvatibacter mobilis</name>
    <dbReference type="NCBI Taxonomy" id="1712261"/>
    <lineage>
        <taxon>Bacteria</taxon>
        <taxon>Pseudomonadati</taxon>
        <taxon>Pseudomonadota</taxon>
        <taxon>Alphaproteobacteria</taxon>
        <taxon>Hyphomicrobiales</taxon>
        <taxon>Parvibaculaceae</taxon>
        <taxon>Pyruvatibacter</taxon>
    </lineage>
</organism>
<dbReference type="RefSeq" id="WP_160588037.1">
    <property type="nucleotide sequence ID" value="NZ_BMHN01000001.1"/>
</dbReference>
<evidence type="ECO:0000259" key="6">
    <source>
        <dbReference type="PROSITE" id="PS50977"/>
    </source>
</evidence>
<dbReference type="InterPro" id="IPR009057">
    <property type="entry name" value="Homeodomain-like_sf"/>
</dbReference>
<dbReference type="PANTHER" id="PTHR30055:SF234">
    <property type="entry name" value="HTH-TYPE TRANSCRIPTIONAL REGULATOR BETI"/>
    <property type="match status" value="1"/>
</dbReference>
<feature type="domain" description="HTH tetR-type" evidence="6">
    <location>
        <begin position="21"/>
        <end position="81"/>
    </location>
</feature>
<dbReference type="GO" id="GO:0003700">
    <property type="term" value="F:DNA-binding transcription factor activity"/>
    <property type="evidence" value="ECO:0007669"/>
    <property type="project" value="TreeGrafter"/>
</dbReference>
<keyword evidence="8" id="KW-1185">Reference proteome</keyword>
<protein>
    <submittedName>
        <fullName evidence="7">TetR family transcriptional regulator</fullName>
    </submittedName>
</protein>
<dbReference type="AlphaFoldDB" id="A0A845QCQ8"/>
<evidence type="ECO:0000256" key="2">
    <source>
        <dbReference type="ARBA" id="ARBA00023125"/>
    </source>
</evidence>
<dbReference type="InterPro" id="IPR023772">
    <property type="entry name" value="DNA-bd_HTH_TetR-type_CS"/>
</dbReference>
<sequence length="214" mass="24165">MPPMAHALTDTDAAPKAQQADRTRRAICEAAIACLDEMGYADTSLARIQERAGLSRGALTHHFPSKEDLIAATLDMLLARSVMSAARLERMPWRKLADKDAQVRAHLKWLWERLVRTPEGRALVEILIAARTDKALSKRTAKSLIAWNARMGEAVVEVYQSPGLDDRDVETLWAICRVFMRGMILHERFTRTRAEGTEIVDRFIDLVAPHLKLR</sequence>
<dbReference type="EMBL" id="WXYQ01000006">
    <property type="protein sequence ID" value="NBG96088.1"/>
    <property type="molecule type" value="Genomic_DNA"/>
</dbReference>
<comment type="caution">
    <text evidence="7">The sequence shown here is derived from an EMBL/GenBank/DDBJ whole genome shotgun (WGS) entry which is preliminary data.</text>
</comment>
<accession>A0A845QCQ8</accession>
<dbReference type="InterPro" id="IPR050109">
    <property type="entry name" value="HTH-type_TetR-like_transc_reg"/>
</dbReference>
<dbReference type="PANTHER" id="PTHR30055">
    <property type="entry name" value="HTH-TYPE TRANSCRIPTIONAL REGULATOR RUTR"/>
    <property type="match status" value="1"/>
</dbReference>
<gene>
    <name evidence="7" type="ORF">GTQ45_10130</name>
</gene>
<dbReference type="Pfam" id="PF00440">
    <property type="entry name" value="TetR_N"/>
    <property type="match status" value="1"/>
</dbReference>